<dbReference type="RefSeq" id="WP_067258906.1">
    <property type="nucleotide sequence ID" value="NZ_LWMW01000088.1"/>
</dbReference>
<dbReference type="STRING" id="47311.MBCUT_06720"/>
<dbReference type="PATRIC" id="fig|47311.3.peg.751"/>
<dbReference type="Proteomes" id="UP000077275">
    <property type="component" value="Unassembled WGS sequence"/>
</dbReference>
<evidence type="ECO:0000313" key="1">
    <source>
        <dbReference type="EMBL" id="KZX16634.1"/>
    </source>
</evidence>
<organism evidence="1 2">
    <name type="scientific">Methanobrevibacter cuticularis</name>
    <dbReference type="NCBI Taxonomy" id="47311"/>
    <lineage>
        <taxon>Archaea</taxon>
        <taxon>Methanobacteriati</taxon>
        <taxon>Methanobacteriota</taxon>
        <taxon>Methanomada group</taxon>
        <taxon>Methanobacteria</taxon>
        <taxon>Methanobacteriales</taxon>
        <taxon>Methanobacteriaceae</taxon>
        <taxon>Methanobrevibacter</taxon>
    </lineage>
</organism>
<dbReference type="EMBL" id="LWMW01000088">
    <property type="protein sequence ID" value="KZX16634.1"/>
    <property type="molecule type" value="Genomic_DNA"/>
</dbReference>
<sequence length="170" mass="19348">MPKYDSVEKHYNYLKMDFLFGVVEDDGSTVFLSLEKLAKKYNVSLSTLKKVSAREKWSKQKEDVGTKIDEKVLDKKSDYEAEKIVQIDTKYETAFSNLAKLTNDSVAMKKPKNVRSSDLRNFADTLITCYEGEKVAHGESLEQNNNTSDGWDALAKAFKEPANEQKAEED</sequence>
<gene>
    <name evidence="1" type="ORF">MBCUT_06720</name>
</gene>
<proteinExistence type="predicted"/>
<comment type="caution">
    <text evidence="1">The sequence shown here is derived from an EMBL/GenBank/DDBJ whole genome shotgun (WGS) entry which is preliminary data.</text>
</comment>
<dbReference type="AlphaFoldDB" id="A0A166EGP9"/>
<reference evidence="1 2" key="1">
    <citation type="submission" date="2016-04" db="EMBL/GenBank/DDBJ databases">
        <title>Genome sequence of Methanobrevibacter cuticularis DSM 11139.</title>
        <authorList>
            <person name="Poehlein A."/>
            <person name="Seedorf H."/>
            <person name="Daniel R."/>
        </authorList>
    </citation>
    <scope>NUCLEOTIDE SEQUENCE [LARGE SCALE GENOMIC DNA]</scope>
    <source>
        <strain evidence="1 2">DSM 11139</strain>
    </source>
</reference>
<dbReference type="OrthoDB" id="379789at2157"/>
<name>A0A166EGP9_9EURY</name>
<protein>
    <submittedName>
        <fullName evidence="1">Uncharacterized protein</fullName>
    </submittedName>
</protein>
<accession>A0A166EGP9</accession>
<keyword evidence="2" id="KW-1185">Reference proteome</keyword>
<evidence type="ECO:0000313" key="2">
    <source>
        <dbReference type="Proteomes" id="UP000077275"/>
    </source>
</evidence>